<dbReference type="OrthoDB" id="7362103at2"/>
<evidence type="ECO:0000313" key="5">
    <source>
        <dbReference type="Proteomes" id="UP000049222"/>
    </source>
</evidence>
<feature type="signal peptide" evidence="2">
    <location>
        <begin position="1"/>
        <end position="20"/>
    </location>
</feature>
<dbReference type="RefSeq" id="WP_055087040.1">
    <property type="nucleotide sequence ID" value="NZ_CXSU01000012.1"/>
</dbReference>
<accession>A0A0M6YQP7</accession>
<protein>
    <recommendedName>
        <fullName evidence="3">DUF4174 domain-containing protein</fullName>
    </recommendedName>
</protein>
<evidence type="ECO:0000313" key="4">
    <source>
        <dbReference type="EMBL" id="CTQ51326.1"/>
    </source>
</evidence>
<evidence type="ECO:0000256" key="2">
    <source>
        <dbReference type="SAM" id="SignalP"/>
    </source>
</evidence>
<sequence>MRPTLTATFAALTLAWPAFGADAPTLADQWRADPGQVFDAAEIDIDELQWIARPVVVFANSPRDPSFEDQMVELLRDLPELIARDVIIITDTDPANPSALRTKLRPRAFMLVLMGKDGEVKLRKPLPWTVRELSRSIDKMPMRQREIGRDRQ</sequence>
<reference evidence="4 5" key="1">
    <citation type="submission" date="2015-07" db="EMBL/GenBank/DDBJ databases">
        <authorList>
            <person name="Noorani M."/>
        </authorList>
    </citation>
    <scope>NUCLEOTIDE SEQUENCE [LARGE SCALE GENOMIC DNA]</scope>
    <source>
        <strain evidence="4 5">CECT 7802</strain>
    </source>
</reference>
<name>A0A0M6YQP7_9RHOB</name>
<feature type="chain" id="PRO_5005808189" description="DUF4174 domain-containing protein" evidence="2">
    <location>
        <begin position="21"/>
        <end position="152"/>
    </location>
</feature>
<gene>
    <name evidence="4" type="ORF">JDO7802_03365</name>
</gene>
<keyword evidence="5" id="KW-1185">Reference proteome</keyword>
<organism evidence="4 5">
    <name type="scientific">Jannaschia donghaensis</name>
    <dbReference type="NCBI Taxonomy" id="420998"/>
    <lineage>
        <taxon>Bacteria</taxon>
        <taxon>Pseudomonadati</taxon>
        <taxon>Pseudomonadota</taxon>
        <taxon>Alphaproteobacteria</taxon>
        <taxon>Rhodobacterales</taxon>
        <taxon>Roseobacteraceae</taxon>
        <taxon>Jannaschia</taxon>
    </lineage>
</organism>
<dbReference type="Proteomes" id="UP000049222">
    <property type="component" value="Unassembled WGS sequence"/>
</dbReference>
<feature type="domain" description="DUF4174" evidence="3">
    <location>
        <begin position="45"/>
        <end position="146"/>
    </location>
</feature>
<dbReference type="AlphaFoldDB" id="A0A0M6YQP7"/>
<dbReference type="STRING" id="420998.JDO7802_03365"/>
<keyword evidence="1 2" id="KW-0732">Signal</keyword>
<dbReference type="InterPro" id="IPR025232">
    <property type="entry name" value="DUF4174"/>
</dbReference>
<evidence type="ECO:0000259" key="3">
    <source>
        <dbReference type="Pfam" id="PF13778"/>
    </source>
</evidence>
<dbReference type="Pfam" id="PF13778">
    <property type="entry name" value="DUF4174"/>
    <property type="match status" value="1"/>
</dbReference>
<proteinExistence type="predicted"/>
<evidence type="ECO:0000256" key="1">
    <source>
        <dbReference type="ARBA" id="ARBA00022729"/>
    </source>
</evidence>
<dbReference type="EMBL" id="CXSU01000012">
    <property type="protein sequence ID" value="CTQ51326.1"/>
    <property type="molecule type" value="Genomic_DNA"/>
</dbReference>